<keyword evidence="3" id="KW-1185">Reference proteome</keyword>
<name>A0A7T3RF35_9SPIR</name>
<dbReference type="Gene3D" id="3.90.1210.10">
    <property type="entry name" value="Antifreeze-like/N-acetylneuraminic acid synthase C-terminal domain"/>
    <property type="match status" value="1"/>
</dbReference>
<proteinExistence type="predicted"/>
<protein>
    <submittedName>
        <fullName evidence="2">N-acetylneuraminate synthase family protein</fullName>
    </submittedName>
</protein>
<dbReference type="InterPro" id="IPR057736">
    <property type="entry name" value="SAF_PseI/NeuA/NeuB"/>
</dbReference>
<dbReference type="PANTHER" id="PTHR42966:SF1">
    <property type="entry name" value="SIALIC ACID SYNTHASE"/>
    <property type="match status" value="1"/>
</dbReference>
<dbReference type="InterPro" id="IPR051690">
    <property type="entry name" value="PseI-like"/>
</dbReference>
<dbReference type="PANTHER" id="PTHR42966">
    <property type="entry name" value="N-ACETYLNEURAMINATE SYNTHASE"/>
    <property type="match status" value="1"/>
</dbReference>
<dbReference type="InterPro" id="IPR013132">
    <property type="entry name" value="PseI/NeuA/B-like_N"/>
</dbReference>
<dbReference type="EMBL" id="CP064936">
    <property type="protein sequence ID" value="QQA01973.1"/>
    <property type="molecule type" value="Genomic_DNA"/>
</dbReference>
<evidence type="ECO:0000259" key="1">
    <source>
        <dbReference type="PROSITE" id="PS50844"/>
    </source>
</evidence>
<dbReference type="PROSITE" id="PS50844">
    <property type="entry name" value="AFP_LIKE"/>
    <property type="match status" value="1"/>
</dbReference>
<dbReference type="Proteomes" id="UP000595224">
    <property type="component" value="Chromosome"/>
</dbReference>
<dbReference type="Pfam" id="PF03102">
    <property type="entry name" value="NeuB"/>
    <property type="match status" value="1"/>
</dbReference>
<evidence type="ECO:0000313" key="3">
    <source>
        <dbReference type="Proteomes" id="UP000595224"/>
    </source>
</evidence>
<dbReference type="SUPFAM" id="SSF51269">
    <property type="entry name" value="AFP III-like domain"/>
    <property type="match status" value="1"/>
</dbReference>
<gene>
    <name evidence="2" type="ORF">IWA51_05090</name>
</gene>
<dbReference type="AlphaFoldDB" id="A0A7T3RF35"/>
<dbReference type="RefSeq" id="WP_198443463.1">
    <property type="nucleotide sequence ID" value="NZ_CBCSHE010000004.1"/>
</dbReference>
<dbReference type="SUPFAM" id="SSF51569">
    <property type="entry name" value="Aldolase"/>
    <property type="match status" value="1"/>
</dbReference>
<dbReference type="GO" id="GO:0016051">
    <property type="term" value="P:carbohydrate biosynthetic process"/>
    <property type="evidence" value="ECO:0007669"/>
    <property type="project" value="InterPro"/>
</dbReference>
<dbReference type="KEGG" id="tper:IWA51_05090"/>
<feature type="domain" description="AFP-like" evidence="1">
    <location>
        <begin position="333"/>
        <end position="395"/>
    </location>
</feature>
<evidence type="ECO:0000313" key="2">
    <source>
        <dbReference type="EMBL" id="QQA01973.1"/>
    </source>
</evidence>
<dbReference type="CDD" id="cd11615">
    <property type="entry name" value="SAF_NeuB_like"/>
    <property type="match status" value="1"/>
</dbReference>
<accession>A0A7T3RF35</accession>
<dbReference type="GO" id="GO:0047444">
    <property type="term" value="F:N-acylneuraminate-9-phosphate synthase activity"/>
    <property type="evidence" value="ECO:0007669"/>
    <property type="project" value="TreeGrafter"/>
</dbReference>
<dbReference type="InterPro" id="IPR006190">
    <property type="entry name" value="SAF_AFP_Neu5Ac"/>
</dbReference>
<sequence>MTIIAEIGTAHTGSISKAKELINAAKEAGADCVKFQWVYADEILHPKTGFVNLPGGKIPLFDRFRELEVNKDFFVECLEYTHGKGLLFACSPFGIKSLHELAEINPDAIKIASPEVNHIPLLKECAQYYGRIPIILSSGVSSLGDIERAVSILKSNSSDSDGDSFKKNKNGLAPLTLLHCETCYPAPESEYNVKCVKTLAEIFGLPTGISDHSMDPVLVPSLAAVFGATVIEKHITLSRNTSGLDDPVALEPEQFALMAHCARQAEAVLERFRKERSAQLNCIYRGIPEEAVMQAVSQLSQQFDKDLVIKCIGSGIKKLALSEKQNYGRTNRSLHYMHSMKKGRKILEGDIAVLRTEKILSPGIPPEFLSVLEGAVLSKDTEGGAGVQFEDFLLK</sequence>
<dbReference type="InterPro" id="IPR013785">
    <property type="entry name" value="Aldolase_TIM"/>
</dbReference>
<organism evidence="2 3">
    <name type="scientific">Treponema peruense</name>
    <dbReference type="NCBI Taxonomy" id="2787628"/>
    <lineage>
        <taxon>Bacteria</taxon>
        <taxon>Pseudomonadati</taxon>
        <taxon>Spirochaetota</taxon>
        <taxon>Spirochaetia</taxon>
        <taxon>Spirochaetales</taxon>
        <taxon>Treponemataceae</taxon>
        <taxon>Treponema</taxon>
    </lineage>
</organism>
<dbReference type="InterPro" id="IPR036732">
    <property type="entry name" value="AFP_Neu5c_C_sf"/>
</dbReference>
<reference evidence="2 3" key="1">
    <citation type="submission" date="2020-11" db="EMBL/GenBank/DDBJ databases">
        <title>Treponema Peruensis nv. sp., first commensal Treponema isolated from human feces.</title>
        <authorList>
            <person name="Belkhou C."/>
            <person name="Raes J."/>
        </authorList>
    </citation>
    <scope>NUCLEOTIDE SEQUENCE [LARGE SCALE GENOMIC DNA]</scope>
    <source>
        <strain evidence="2 3">RCC2812</strain>
    </source>
</reference>
<dbReference type="Gene3D" id="3.20.20.70">
    <property type="entry name" value="Aldolase class I"/>
    <property type="match status" value="1"/>
</dbReference>